<dbReference type="InterPro" id="IPR057670">
    <property type="entry name" value="SH3_retrovirus"/>
</dbReference>
<evidence type="ECO:0000256" key="1">
    <source>
        <dbReference type="SAM" id="MobiDB-lite"/>
    </source>
</evidence>
<evidence type="ECO:0000313" key="3">
    <source>
        <dbReference type="EnsemblPlants" id="QL03p028935:mrna:CDS:1"/>
    </source>
</evidence>
<dbReference type="Gramene" id="QL03p028935:mrna">
    <property type="protein sequence ID" value="QL03p028935:mrna:CDS:1"/>
    <property type="gene ID" value="QL03p028935"/>
</dbReference>
<evidence type="ECO:0000259" key="2">
    <source>
        <dbReference type="Pfam" id="PF25597"/>
    </source>
</evidence>
<reference evidence="3 4" key="1">
    <citation type="journal article" date="2016" name="G3 (Bethesda)">
        <title>First Draft Assembly and Annotation of the Genome of a California Endemic Oak Quercus lobata Nee (Fagaceae).</title>
        <authorList>
            <person name="Sork V.L."/>
            <person name="Fitz-Gibbon S.T."/>
            <person name="Puiu D."/>
            <person name="Crepeau M."/>
            <person name="Gugger P.F."/>
            <person name="Sherman R."/>
            <person name="Stevens K."/>
            <person name="Langley C.H."/>
            <person name="Pellegrini M."/>
            <person name="Salzberg S.L."/>
        </authorList>
    </citation>
    <scope>NUCLEOTIDE SEQUENCE [LARGE SCALE GENOMIC DNA]</scope>
    <source>
        <strain evidence="3 4">cv. SW786</strain>
    </source>
</reference>
<dbReference type="EMBL" id="LRBV02000003">
    <property type="status" value="NOT_ANNOTATED_CDS"/>
    <property type="molecule type" value="Genomic_DNA"/>
</dbReference>
<organism evidence="3 4">
    <name type="scientific">Quercus lobata</name>
    <name type="common">Valley oak</name>
    <dbReference type="NCBI Taxonomy" id="97700"/>
    <lineage>
        <taxon>Eukaryota</taxon>
        <taxon>Viridiplantae</taxon>
        <taxon>Streptophyta</taxon>
        <taxon>Embryophyta</taxon>
        <taxon>Tracheophyta</taxon>
        <taxon>Spermatophyta</taxon>
        <taxon>Magnoliopsida</taxon>
        <taxon>eudicotyledons</taxon>
        <taxon>Gunneridae</taxon>
        <taxon>Pentapetalae</taxon>
        <taxon>rosids</taxon>
        <taxon>fabids</taxon>
        <taxon>Fagales</taxon>
        <taxon>Fagaceae</taxon>
        <taxon>Quercus</taxon>
    </lineage>
</organism>
<sequence length="185" mass="20758">MEIWTILHYKYWAQSAFLTLVGRSHKLDPKSLPCVFIGYSMKHKGYKCLYPLTGQVYISRHVVFDESIFHYSTPTSLYKSDPLEGELCIFSEWEIDPPNDSPPPYSTPLSTFAPPESQDITSQLHHQMHHNSSSVEPPTVTISSSSLSKPGQASSSDPPVETTLILPETNPTLRPMLTRSKVGVH</sequence>
<dbReference type="EnsemblPlants" id="QL03p028935:mrna">
    <property type="protein sequence ID" value="QL03p028935:mrna:CDS:1"/>
    <property type="gene ID" value="QL03p028935"/>
</dbReference>
<name>A0A7N2R176_QUELO</name>
<dbReference type="Pfam" id="PF25597">
    <property type="entry name" value="SH3_retrovirus"/>
    <property type="match status" value="1"/>
</dbReference>
<proteinExistence type="predicted"/>
<dbReference type="InParanoid" id="A0A7N2R176"/>
<dbReference type="AlphaFoldDB" id="A0A7N2R176"/>
<evidence type="ECO:0000313" key="4">
    <source>
        <dbReference type="Proteomes" id="UP000594261"/>
    </source>
</evidence>
<feature type="region of interest" description="Disordered" evidence="1">
    <location>
        <begin position="122"/>
        <end position="185"/>
    </location>
</feature>
<dbReference type="Proteomes" id="UP000594261">
    <property type="component" value="Chromosome 3"/>
</dbReference>
<keyword evidence="4" id="KW-1185">Reference proteome</keyword>
<feature type="domain" description="Retroviral polymerase SH3-like" evidence="2">
    <location>
        <begin position="23"/>
        <end position="74"/>
    </location>
</feature>
<accession>A0A7N2R176</accession>
<feature type="compositionally biased region" description="Polar residues" evidence="1">
    <location>
        <begin position="122"/>
        <end position="157"/>
    </location>
</feature>
<reference evidence="3" key="2">
    <citation type="submission" date="2021-01" db="UniProtKB">
        <authorList>
            <consortium name="EnsemblPlants"/>
        </authorList>
    </citation>
    <scope>IDENTIFICATION</scope>
</reference>
<protein>
    <recommendedName>
        <fullName evidence="2">Retroviral polymerase SH3-like domain-containing protein</fullName>
    </recommendedName>
</protein>